<proteinExistence type="predicted"/>
<comment type="caution">
    <text evidence="1">The sequence shown here is derived from an EMBL/GenBank/DDBJ whole genome shotgun (WGS) entry which is preliminary data.</text>
</comment>
<dbReference type="Proteomes" id="UP000011182">
    <property type="component" value="Unassembled WGS sequence"/>
</dbReference>
<accession>A0A9W5LMI4</accession>
<dbReference type="EMBL" id="AMXN01000001">
    <property type="protein sequence ID" value="ELS63401.1"/>
    <property type="molecule type" value="Genomic_DNA"/>
</dbReference>
<dbReference type="AlphaFoldDB" id="A0A9W5LMI4"/>
<keyword evidence="2" id="KW-1185">Reference proteome</keyword>
<reference evidence="1 2" key="1">
    <citation type="journal article" date="2014" name="Syst. Appl. Microbiol.">
        <title>Genomic insights into the taxonomic status of the three subspecies of Bacillus subtilis.</title>
        <authorList>
            <person name="Yi H."/>
            <person name="Chun J."/>
            <person name="Cha C.J."/>
        </authorList>
    </citation>
    <scope>NUCLEOTIDE SEQUENCE [LARGE SCALE GENOMIC DNA]</scope>
    <source>
        <strain evidence="1 2">KCTC 13429</strain>
    </source>
</reference>
<protein>
    <submittedName>
        <fullName evidence="1">Uncharacterized protein</fullName>
    </submittedName>
</protein>
<evidence type="ECO:0000313" key="2">
    <source>
        <dbReference type="Proteomes" id="UP000011182"/>
    </source>
</evidence>
<evidence type="ECO:0000313" key="1">
    <source>
        <dbReference type="EMBL" id="ELS63401.1"/>
    </source>
</evidence>
<sequence length="37" mass="4404">MMGILFKECLFICNVPHETLASFYLRFGLMLKYKSKM</sequence>
<name>A0A9W5LMI4_9BACI</name>
<gene>
    <name evidence="1" type="ORF">BSI_07920</name>
</gene>
<organism evidence="1 2">
    <name type="scientific">Bacillus inaquosorum KCTC 13429</name>
    <dbReference type="NCBI Taxonomy" id="1236548"/>
    <lineage>
        <taxon>Bacteria</taxon>
        <taxon>Bacillati</taxon>
        <taxon>Bacillota</taxon>
        <taxon>Bacilli</taxon>
        <taxon>Bacillales</taxon>
        <taxon>Bacillaceae</taxon>
        <taxon>Bacillus</taxon>
    </lineage>
</organism>